<comment type="caution">
    <text evidence="1">The sequence shown here is derived from an EMBL/GenBank/DDBJ whole genome shotgun (WGS) entry which is preliminary data.</text>
</comment>
<gene>
    <name evidence="1" type="ORF">GMARGA_LOCUS40667</name>
</gene>
<name>A0ABN7XBM4_GIGMA</name>
<proteinExistence type="predicted"/>
<evidence type="ECO:0000313" key="1">
    <source>
        <dbReference type="EMBL" id="CAG8851306.1"/>
    </source>
</evidence>
<dbReference type="EMBL" id="CAJVQB010105368">
    <property type="protein sequence ID" value="CAG8851306.1"/>
    <property type="molecule type" value="Genomic_DNA"/>
</dbReference>
<keyword evidence="2" id="KW-1185">Reference proteome</keyword>
<sequence>FNIKNSSVLFALESSSNIDHKHISQKNRYEIAFSTAKTAINIALENNKDAELVRLLKDFIAASQKKHEDDINEAKESISAEDYDSKQNQNTGKIISLQQYLINQITSSNVTKIHGAPCKRRIKAVIEISKRNVFNEITNTVQEADYNETSSK</sequence>
<protein>
    <submittedName>
        <fullName evidence="1">7547_t:CDS:1</fullName>
    </submittedName>
</protein>
<organism evidence="1 2">
    <name type="scientific">Gigaspora margarita</name>
    <dbReference type="NCBI Taxonomy" id="4874"/>
    <lineage>
        <taxon>Eukaryota</taxon>
        <taxon>Fungi</taxon>
        <taxon>Fungi incertae sedis</taxon>
        <taxon>Mucoromycota</taxon>
        <taxon>Glomeromycotina</taxon>
        <taxon>Glomeromycetes</taxon>
        <taxon>Diversisporales</taxon>
        <taxon>Gigasporaceae</taxon>
        <taxon>Gigaspora</taxon>
    </lineage>
</organism>
<feature type="non-terminal residue" evidence="1">
    <location>
        <position position="1"/>
    </location>
</feature>
<dbReference type="Proteomes" id="UP000789901">
    <property type="component" value="Unassembled WGS sequence"/>
</dbReference>
<evidence type="ECO:0000313" key="2">
    <source>
        <dbReference type="Proteomes" id="UP000789901"/>
    </source>
</evidence>
<reference evidence="1 2" key="1">
    <citation type="submission" date="2021-06" db="EMBL/GenBank/DDBJ databases">
        <authorList>
            <person name="Kallberg Y."/>
            <person name="Tangrot J."/>
            <person name="Rosling A."/>
        </authorList>
    </citation>
    <scope>NUCLEOTIDE SEQUENCE [LARGE SCALE GENOMIC DNA]</scope>
    <source>
        <strain evidence="1 2">120-4 pot B 10/14</strain>
    </source>
</reference>
<accession>A0ABN7XBM4</accession>